<evidence type="ECO:0000259" key="4">
    <source>
        <dbReference type="PROSITE" id="PS50850"/>
    </source>
</evidence>
<evidence type="ECO:0000256" key="3">
    <source>
        <dbReference type="SAM" id="Phobius"/>
    </source>
</evidence>
<dbReference type="SUPFAM" id="SSF103473">
    <property type="entry name" value="MFS general substrate transporter"/>
    <property type="match status" value="1"/>
</dbReference>
<evidence type="ECO:0000256" key="1">
    <source>
        <dbReference type="ARBA" id="ARBA00004141"/>
    </source>
</evidence>
<dbReference type="EMBL" id="JH432064">
    <property type="status" value="NOT_ANNOTATED_CDS"/>
    <property type="molecule type" value="Genomic_DNA"/>
</dbReference>
<feature type="transmembrane region" description="Helical" evidence="3">
    <location>
        <begin position="212"/>
        <end position="235"/>
    </location>
</feature>
<dbReference type="STRING" id="126957.T1JCF8"/>
<dbReference type="InterPro" id="IPR036259">
    <property type="entry name" value="MFS_trans_sf"/>
</dbReference>
<feature type="region of interest" description="Disordered" evidence="2">
    <location>
        <begin position="1"/>
        <end position="41"/>
    </location>
</feature>
<feature type="transmembrane region" description="Helical" evidence="3">
    <location>
        <begin position="505"/>
        <end position="524"/>
    </location>
</feature>
<feature type="transmembrane region" description="Helical" evidence="3">
    <location>
        <begin position="247"/>
        <end position="270"/>
    </location>
</feature>
<dbReference type="Proteomes" id="UP000014500">
    <property type="component" value="Unassembled WGS sequence"/>
</dbReference>
<feature type="transmembrane region" description="Helical" evidence="3">
    <location>
        <begin position="536"/>
        <end position="555"/>
    </location>
</feature>
<feature type="transmembrane region" description="Helical" evidence="3">
    <location>
        <begin position="623"/>
        <end position="644"/>
    </location>
</feature>
<dbReference type="PANTHER" id="PTHR11360">
    <property type="entry name" value="MONOCARBOXYLATE TRANSPORTER"/>
    <property type="match status" value="1"/>
</dbReference>
<dbReference type="PANTHER" id="PTHR11360:SF293">
    <property type="entry name" value="HERMES, ISOFORM A"/>
    <property type="match status" value="1"/>
</dbReference>
<evidence type="ECO:0000313" key="5">
    <source>
        <dbReference type="EnsemblMetazoa" id="SMAR011468-PA"/>
    </source>
</evidence>
<name>T1JCF8_STRMM</name>
<dbReference type="HOGENOM" id="CLU_001265_59_2_1"/>
<dbReference type="Pfam" id="PF07690">
    <property type="entry name" value="MFS_1"/>
    <property type="match status" value="2"/>
</dbReference>
<dbReference type="PhylomeDB" id="T1JCF8"/>
<keyword evidence="3" id="KW-0472">Membrane</keyword>
<dbReference type="CDD" id="cd17352">
    <property type="entry name" value="MFS_MCT_SLC16"/>
    <property type="match status" value="1"/>
</dbReference>
<comment type="subcellular location">
    <subcellularLocation>
        <location evidence="1">Membrane</location>
        <topology evidence="1">Multi-pass membrane protein</topology>
    </subcellularLocation>
</comment>
<dbReference type="OMA" id="AFLCVSY"/>
<dbReference type="eggNOG" id="KOG2504">
    <property type="taxonomic scope" value="Eukaryota"/>
</dbReference>
<feature type="transmembrane region" description="Helical" evidence="3">
    <location>
        <begin position="117"/>
        <end position="136"/>
    </location>
</feature>
<dbReference type="Gene3D" id="1.20.1250.20">
    <property type="entry name" value="MFS general substrate transporter like domains"/>
    <property type="match status" value="2"/>
</dbReference>
<feature type="transmembrane region" description="Helical" evidence="3">
    <location>
        <begin position="156"/>
        <end position="174"/>
    </location>
</feature>
<dbReference type="AlphaFoldDB" id="T1JCF8"/>
<feature type="transmembrane region" description="Helical" evidence="3">
    <location>
        <begin position="186"/>
        <end position="206"/>
    </location>
</feature>
<reference evidence="5" key="2">
    <citation type="submission" date="2015-02" db="UniProtKB">
        <authorList>
            <consortium name="EnsemblMetazoa"/>
        </authorList>
    </citation>
    <scope>IDENTIFICATION</scope>
</reference>
<dbReference type="GO" id="GO:0016020">
    <property type="term" value="C:membrane"/>
    <property type="evidence" value="ECO:0007669"/>
    <property type="project" value="UniProtKB-SubCell"/>
</dbReference>
<keyword evidence="3" id="KW-0812">Transmembrane</keyword>
<feature type="transmembrane region" description="Helical" evidence="3">
    <location>
        <begin position="276"/>
        <end position="294"/>
    </location>
</feature>
<protein>
    <recommendedName>
        <fullName evidence="4">Major facilitator superfamily (MFS) profile domain-containing protein</fullName>
    </recommendedName>
</protein>
<evidence type="ECO:0000313" key="6">
    <source>
        <dbReference type="Proteomes" id="UP000014500"/>
    </source>
</evidence>
<feature type="transmembrane region" description="Helical" evidence="3">
    <location>
        <begin position="596"/>
        <end position="617"/>
    </location>
</feature>
<dbReference type="FunFam" id="1.20.1250.20:FF:000320">
    <property type="entry name" value="Monocarboxylate transporter"/>
    <property type="match status" value="1"/>
</dbReference>
<reference evidence="6" key="1">
    <citation type="submission" date="2011-05" db="EMBL/GenBank/DDBJ databases">
        <authorList>
            <person name="Richards S.R."/>
            <person name="Qu J."/>
            <person name="Jiang H."/>
            <person name="Jhangiani S.N."/>
            <person name="Agravi P."/>
            <person name="Goodspeed R."/>
            <person name="Gross S."/>
            <person name="Mandapat C."/>
            <person name="Jackson L."/>
            <person name="Mathew T."/>
            <person name="Pu L."/>
            <person name="Thornton R."/>
            <person name="Saada N."/>
            <person name="Wilczek-Boney K.B."/>
            <person name="Lee S."/>
            <person name="Kovar C."/>
            <person name="Wu Y."/>
            <person name="Scherer S.E."/>
            <person name="Worley K.C."/>
            <person name="Muzny D.M."/>
            <person name="Gibbs R."/>
        </authorList>
    </citation>
    <scope>NUCLEOTIDE SEQUENCE</scope>
    <source>
        <strain evidence="6">Brora</strain>
    </source>
</reference>
<sequence length="664" mass="72398">MPSNEQIIEDDSGWKKKDKPNGLIHVPSNDKDAFLPSPPEGVKWELHTPDHEDDKTIQYFNFTLDELNTGNKKGRLSQEKVIFANGLTVHDSNHKLNGKLCQEQDGSWQLVAPDGGWGWMVLLGTVIVNSVLSGLLKSFGILFLEFLNVFHASPYSAAWIPGLTFALYNLLGPLASALSNRFSCRFITVIGGLCTAVGLGLSYFATSIDYLYISYGLLGGIGAGLSYTPGILIVGQYFEKRRGFANGICMSGSALGSIILPPLLYFLLSIYGYKGAILIMSGVLLNVCVGAALYQPVEWHQKLEWVPTVASEDKFGDDVNTSSKKMPSSGPLKERKVSWLPLGLPEECEEQPKPMLFSENRLADGEKVMEEKEKGRNTIPEVREVLMNFGSRSTIGGTAERLRRTMSAASTLSSSSFAYMSTMHLGSTAAAYQCTDVGQMGKREPRKQILGWCNRLAKLFDIKLLSNTVFLLITYSCATSGIGYTNLLIILPAYAHSLGIHQAEYAILLSIIASTDLTGRVSGAWVSDIGLFPRKYFFIIGLTLSGVVLGCMPLAKDFTQLAIACAFFGLTSGVYIGLMAVLLMDHLGQERLASSFGLCLAVNGIVMLAGPPTVGIIRQQIGSYQPVLWILGIILITGGAVWILEPFATRYEVRKEELKACSLV</sequence>
<keyword evidence="6" id="KW-1185">Reference proteome</keyword>
<feature type="transmembrane region" description="Helical" evidence="3">
    <location>
        <begin position="464"/>
        <end position="485"/>
    </location>
</feature>
<dbReference type="InterPro" id="IPR050327">
    <property type="entry name" value="Proton-linked_MCT"/>
</dbReference>
<dbReference type="EnsemblMetazoa" id="SMAR011468-RA">
    <property type="protein sequence ID" value="SMAR011468-PA"/>
    <property type="gene ID" value="SMAR011468"/>
</dbReference>
<proteinExistence type="predicted"/>
<organism evidence="5 6">
    <name type="scientific">Strigamia maritima</name>
    <name type="common">European centipede</name>
    <name type="synonym">Geophilus maritimus</name>
    <dbReference type="NCBI Taxonomy" id="126957"/>
    <lineage>
        <taxon>Eukaryota</taxon>
        <taxon>Metazoa</taxon>
        <taxon>Ecdysozoa</taxon>
        <taxon>Arthropoda</taxon>
        <taxon>Myriapoda</taxon>
        <taxon>Chilopoda</taxon>
        <taxon>Pleurostigmophora</taxon>
        <taxon>Geophilomorpha</taxon>
        <taxon>Linotaeniidae</taxon>
        <taxon>Strigamia</taxon>
    </lineage>
</organism>
<evidence type="ECO:0000256" key="2">
    <source>
        <dbReference type="SAM" id="MobiDB-lite"/>
    </source>
</evidence>
<dbReference type="InterPro" id="IPR020846">
    <property type="entry name" value="MFS_dom"/>
</dbReference>
<feature type="transmembrane region" description="Helical" evidence="3">
    <location>
        <begin position="561"/>
        <end position="584"/>
    </location>
</feature>
<dbReference type="PROSITE" id="PS50850">
    <property type="entry name" value="MFS"/>
    <property type="match status" value="1"/>
</dbReference>
<dbReference type="InterPro" id="IPR011701">
    <property type="entry name" value="MFS"/>
</dbReference>
<feature type="domain" description="Major facilitator superfamily (MFS) profile" evidence="4">
    <location>
        <begin position="118"/>
        <end position="650"/>
    </location>
</feature>
<keyword evidence="3" id="KW-1133">Transmembrane helix</keyword>
<dbReference type="GO" id="GO:0008028">
    <property type="term" value="F:monocarboxylic acid transmembrane transporter activity"/>
    <property type="evidence" value="ECO:0007669"/>
    <property type="project" value="TreeGrafter"/>
</dbReference>
<accession>T1JCF8</accession>